<comment type="caution">
    <text evidence="8">The sequence shown here is derived from an EMBL/GenBank/DDBJ whole genome shotgun (WGS) entry which is preliminary data.</text>
</comment>
<organism evidence="8 9">
    <name type="scientific">Lachnospira intestinalis</name>
    <dbReference type="NCBI Taxonomy" id="3133158"/>
    <lineage>
        <taxon>Bacteria</taxon>
        <taxon>Bacillati</taxon>
        <taxon>Bacillota</taxon>
        <taxon>Clostridia</taxon>
        <taxon>Lachnospirales</taxon>
        <taxon>Lachnospiraceae</taxon>
        <taxon>Lachnospira</taxon>
    </lineage>
</organism>
<dbReference type="Gene3D" id="3.30.230.40">
    <property type="entry name" value="Imidazole glycerol phosphate dehydratase, domain 1"/>
    <property type="match status" value="2"/>
</dbReference>
<dbReference type="CDD" id="cd07914">
    <property type="entry name" value="IGPD"/>
    <property type="match status" value="1"/>
</dbReference>
<keyword evidence="2 5" id="KW-0028">Amino-acid biosynthesis</keyword>
<dbReference type="Pfam" id="PF00475">
    <property type="entry name" value="IGPD"/>
    <property type="match status" value="1"/>
</dbReference>
<evidence type="ECO:0000256" key="5">
    <source>
        <dbReference type="HAMAP-Rule" id="MF_00076"/>
    </source>
</evidence>
<dbReference type="PANTHER" id="PTHR23133:SF2">
    <property type="entry name" value="IMIDAZOLEGLYCEROL-PHOSPHATE DEHYDRATASE"/>
    <property type="match status" value="1"/>
</dbReference>
<dbReference type="PROSITE" id="PS00954">
    <property type="entry name" value="IGP_DEHYDRATASE_1"/>
    <property type="match status" value="1"/>
</dbReference>
<sequence length="230" mass="25834">MAGNERKENYRRPYRNPRYKGRNENAAETAEEVKIPRRAAHIERTTSETDIQLSIDLDGSGESDIDTGIGFFDHMLKSFAKHGLFDLTLRVKGDLIVDCHHTIEDVGIVLGEAIKQALGDKKSIRRYGDIMLPMDEALILCAIDLSGRPYLVFDAAFHADSVGYFDTQMVKEFFYAVSYSAGMNLHIRELSGENDHHIIEGMFKAFAKALDEACQKDDRIKSVLSTKGSL</sequence>
<dbReference type="Proteomes" id="UP001546774">
    <property type="component" value="Unassembled WGS sequence"/>
</dbReference>
<feature type="compositionally biased region" description="Basic and acidic residues" evidence="7">
    <location>
        <begin position="21"/>
        <end position="31"/>
    </location>
</feature>
<dbReference type="NCBIfam" id="NF002111">
    <property type="entry name" value="PRK00951.2-1"/>
    <property type="match status" value="1"/>
</dbReference>
<comment type="catalytic activity">
    <reaction evidence="5 6">
        <text>D-erythro-1-(imidazol-4-yl)glycerol 3-phosphate = 3-(imidazol-4-yl)-2-oxopropyl phosphate + H2O</text>
        <dbReference type="Rhea" id="RHEA:11040"/>
        <dbReference type="ChEBI" id="CHEBI:15377"/>
        <dbReference type="ChEBI" id="CHEBI:57766"/>
        <dbReference type="ChEBI" id="CHEBI:58278"/>
        <dbReference type="EC" id="4.2.1.19"/>
    </reaction>
</comment>
<reference evidence="8" key="1">
    <citation type="submission" date="2024-03" db="EMBL/GenBank/DDBJ databases">
        <title>Human intestinal bacterial collection.</title>
        <authorList>
            <person name="Pauvert C."/>
            <person name="Hitch T.C.A."/>
            <person name="Clavel T."/>
        </authorList>
    </citation>
    <scope>NUCLEOTIDE SEQUENCE [LARGE SCALE GENOMIC DNA]</scope>
    <source>
        <strain evidence="8">CLA-AA-H89B</strain>
    </source>
</reference>
<dbReference type="HAMAP" id="MF_00076">
    <property type="entry name" value="HisB"/>
    <property type="match status" value="1"/>
</dbReference>
<keyword evidence="9" id="KW-1185">Reference proteome</keyword>
<dbReference type="EMBL" id="JBBMFS010000002">
    <property type="protein sequence ID" value="MEQ2554245.1"/>
    <property type="molecule type" value="Genomic_DNA"/>
</dbReference>
<dbReference type="EC" id="4.2.1.19" evidence="5 6"/>
<comment type="pathway">
    <text evidence="1 5 6">Amino-acid biosynthesis; L-histidine biosynthesis; L-histidine from 5-phospho-alpha-D-ribose 1-diphosphate: step 6/9.</text>
</comment>
<evidence type="ECO:0000256" key="3">
    <source>
        <dbReference type="ARBA" id="ARBA00023102"/>
    </source>
</evidence>
<dbReference type="InterPro" id="IPR000807">
    <property type="entry name" value="ImidazoleglycerolP_deHydtase"/>
</dbReference>
<dbReference type="InterPro" id="IPR038494">
    <property type="entry name" value="IGPD_sf"/>
</dbReference>
<evidence type="ECO:0000313" key="8">
    <source>
        <dbReference type="EMBL" id="MEQ2554245.1"/>
    </source>
</evidence>
<protein>
    <recommendedName>
        <fullName evidence="5 6">Imidazoleglycerol-phosphate dehydratase</fullName>
        <shortName evidence="5">IGPD</shortName>
        <ecNumber evidence="5 6">4.2.1.19</ecNumber>
    </recommendedName>
</protein>
<keyword evidence="5" id="KW-0963">Cytoplasm</keyword>
<keyword evidence="4 5" id="KW-0456">Lyase</keyword>
<dbReference type="SUPFAM" id="SSF54211">
    <property type="entry name" value="Ribosomal protein S5 domain 2-like"/>
    <property type="match status" value="2"/>
</dbReference>
<feature type="region of interest" description="Disordered" evidence="7">
    <location>
        <begin position="1"/>
        <end position="31"/>
    </location>
</feature>
<keyword evidence="3 5" id="KW-0368">Histidine biosynthesis</keyword>
<accession>A0ABV1H444</accession>
<evidence type="ECO:0000256" key="6">
    <source>
        <dbReference type="RuleBase" id="RU000599"/>
    </source>
</evidence>
<evidence type="ECO:0000313" key="9">
    <source>
        <dbReference type="Proteomes" id="UP001546774"/>
    </source>
</evidence>
<proteinExistence type="inferred from homology"/>
<evidence type="ECO:0000256" key="4">
    <source>
        <dbReference type="ARBA" id="ARBA00023239"/>
    </source>
</evidence>
<dbReference type="InterPro" id="IPR020565">
    <property type="entry name" value="ImidazoleglycerP_deHydtase_CS"/>
</dbReference>
<dbReference type="NCBIfam" id="NF002114">
    <property type="entry name" value="PRK00951.2-4"/>
    <property type="match status" value="1"/>
</dbReference>
<comment type="similarity">
    <text evidence="5 6">Belongs to the imidazoleglycerol-phosphate dehydratase family.</text>
</comment>
<dbReference type="GO" id="GO:0004424">
    <property type="term" value="F:imidazoleglycerol-phosphate dehydratase activity"/>
    <property type="evidence" value="ECO:0007669"/>
    <property type="project" value="UniProtKB-EC"/>
</dbReference>
<dbReference type="PANTHER" id="PTHR23133">
    <property type="entry name" value="IMIDAZOLEGLYCEROL-PHOSPHATE DEHYDRATASE HIS7"/>
    <property type="match status" value="1"/>
</dbReference>
<dbReference type="PROSITE" id="PS00955">
    <property type="entry name" value="IGP_DEHYDRATASE_2"/>
    <property type="match status" value="1"/>
</dbReference>
<name>A0ABV1H444_9FIRM</name>
<feature type="compositionally biased region" description="Basic and acidic residues" evidence="7">
    <location>
        <begin position="1"/>
        <end position="11"/>
    </location>
</feature>
<evidence type="ECO:0000256" key="7">
    <source>
        <dbReference type="SAM" id="MobiDB-lite"/>
    </source>
</evidence>
<dbReference type="InterPro" id="IPR020568">
    <property type="entry name" value="Ribosomal_Su5_D2-typ_SF"/>
</dbReference>
<comment type="subcellular location">
    <subcellularLocation>
        <location evidence="5 6">Cytoplasm</location>
    </subcellularLocation>
</comment>
<evidence type="ECO:0000256" key="2">
    <source>
        <dbReference type="ARBA" id="ARBA00022605"/>
    </source>
</evidence>
<gene>
    <name evidence="5 8" type="primary">hisB</name>
    <name evidence="8" type="ORF">WMO37_04325</name>
</gene>
<evidence type="ECO:0000256" key="1">
    <source>
        <dbReference type="ARBA" id="ARBA00005047"/>
    </source>
</evidence>